<gene>
    <name evidence="4" type="ORF">V1I91_13820</name>
</gene>
<dbReference type="GO" id="GO:0016757">
    <property type="term" value="F:glycosyltransferase activity"/>
    <property type="evidence" value="ECO:0007669"/>
    <property type="project" value="UniProtKB-KW"/>
</dbReference>
<dbReference type="Gene3D" id="3.90.550.10">
    <property type="entry name" value="Spore Coat Polysaccharide Biosynthesis Protein SpsA, Chain A"/>
    <property type="match status" value="1"/>
</dbReference>
<protein>
    <submittedName>
        <fullName evidence="4">Glycosyltransferase</fullName>
        <ecNumber evidence="4">2.4.-.-</ecNumber>
    </submittedName>
</protein>
<comment type="caution">
    <text evidence="4">The sequence shown here is derived from an EMBL/GenBank/DDBJ whole genome shotgun (WGS) entry which is preliminary data.</text>
</comment>
<dbReference type="Proteomes" id="UP001356308">
    <property type="component" value="Unassembled WGS sequence"/>
</dbReference>
<keyword evidence="2 4" id="KW-0808">Transferase</keyword>
<proteinExistence type="predicted"/>
<dbReference type="PANTHER" id="PTHR22916">
    <property type="entry name" value="GLYCOSYLTRANSFERASE"/>
    <property type="match status" value="1"/>
</dbReference>
<dbReference type="CDD" id="cd00761">
    <property type="entry name" value="Glyco_tranf_GTA_type"/>
    <property type="match status" value="1"/>
</dbReference>
<dbReference type="EMBL" id="JAZDDG010000006">
    <property type="protein sequence ID" value="MEE1977160.1"/>
    <property type="molecule type" value="Genomic_DNA"/>
</dbReference>
<evidence type="ECO:0000313" key="4">
    <source>
        <dbReference type="EMBL" id="MEE1977160.1"/>
    </source>
</evidence>
<dbReference type="RefSeq" id="WP_272651850.1">
    <property type="nucleotide sequence ID" value="NZ_JAZDDG010000006.1"/>
</dbReference>
<dbReference type="InterPro" id="IPR029044">
    <property type="entry name" value="Nucleotide-diphossugar_trans"/>
</dbReference>
<keyword evidence="5" id="KW-1185">Reference proteome</keyword>
<feature type="domain" description="Glycosyltransferase 2-like" evidence="3">
    <location>
        <begin position="5"/>
        <end position="131"/>
    </location>
</feature>
<dbReference type="EC" id="2.4.-.-" evidence="4"/>
<evidence type="ECO:0000256" key="1">
    <source>
        <dbReference type="ARBA" id="ARBA00022676"/>
    </source>
</evidence>
<evidence type="ECO:0000256" key="2">
    <source>
        <dbReference type="ARBA" id="ARBA00022679"/>
    </source>
</evidence>
<dbReference type="SUPFAM" id="SSF53448">
    <property type="entry name" value="Nucleotide-diphospho-sugar transferases"/>
    <property type="match status" value="1"/>
</dbReference>
<organism evidence="4 5">
    <name type="scientific">Maribacter cobaltidurans</name>
    <dbReference type="NCBI Taxonomy" id="1178778"/>
    <lineage>
        <taxon>Bacteria</taxon>
        <taxon>Pseudomonadati</taxon>
        <taxon>Bacteroidota</taxon>
        <taxon>Flavobacteriia</taxon>
        <taxon>Flavobacteriales</taxon>
        <taxon>Flavobacteriaceae</taxon>
        <taxon>Maribacter</taxon>
    </lineage>
</organism>
<dbReference type="Pfam" id="PF00535">
    <property type="entry name" value="Glycos_transf_2"/>
    <property type="match status" value="1"/>
</dbReference>
<accession>A0ABU7IWA0</accession>
<dbReference type="PANTHER" id="PTHR22916:SF51">
    <property type="entry name" value="GLYCOSYLTRANSFERASE EPSH-RELATED"/>
    <property type="match status" value="1"/>
</dbReference>
<keyword evidence="1 4" id="KW-0328">Glycosyltransferase</keyword>
<dbReference type="InterPro" id="IPR001173">
    <property type="entry name" value="Glyco_trans_2-like"/>
</dbReference>
<evidence type="ECO:0000313" key="5">
    <source>
        <dbReference type="Proteomes" id="UP001356308"/>
    </source>
</evidence>
<name>A0ABU7IWA0_9FLAO</name>
<reference evidence="4 5" key="1">
    <citation type="submission" date="2024-01" db="EMBL/GenBank/DDBJ databases">
        <title>Maribacter spp. originated from different algae showed divergent polysaccharides utilization ability.</title>
        <authorList>
            <person name="Wang H."/>
            <person name="Wu Y."/>
        </authorList>
    </citation>
    <scope>NUCLEOTIDE SEQUENCE [LARGE SCALE GENOMIC DNA]</scope>
    <source>
        <strain evidence="4 5">PR1</strain>
    </source>
</reference>
<evidence type="ECO:0000259" key="3">
    <source>
        <dbReference type="Pfam" id="PF00535"/>
    </source>
</evidence>
<sequence>MPKVSVIVPIYNVEKYLDRCLNSLLNQTLQDIEIILVDDGSPDNCPSLCDAYALKDSRIKVIHKENAGLGFARNSGLEIATGDFVAFVDSDDYVDVNMYQKLYKTALDNSLDTVYCGLNNVDAELNIIPISEVSEFTLFDTPEKIQQVLLDMIATEPSSKVERKYRMSVWHAIYSRKIIVKNNIKFWSEREYLSEDIIFDIDYLSNATRIAIIPDSFYYYCFNEDSLTKSFRADRLEKQKKLYEAILVRLNELGYDSSIYKDRIDKFFIGYIKFNLGNIARSNIGYPKKYKLVKEICSDPIWERLASYPIKEVPLKQQLILLLIRTKQARSILALYKLFRG</sequence>